<reference evidence="1 2" key="1">
    <citation type="submission" date="2023-04" db="EMBL/GenBank/DDBJ databases">
        <title>Genome of Basidiobolus ranarum AG-B5.</title>
        <authorList>
            <person name="Stajich J.E."/>
            <person name="Carter-House D."/>
            <person name="Gryganskyi A."/>
        </authorList>
    </citation>
    <scope>NUCLEOTIDE SEQUENCE [LARGE SCALE GENOMIC DNA]</scope>
    <source>
        <strain evidence="1 2">AG-B5</strain>
    </source>
</reference>
<sequence length="169" mass="19386">MICSTRNALKYLNLSGIRLNEQIIHVVATHCKSLRNLRLQTFSTLVDNTSLCPLFKAIGSQLQFLDLRGRIMNSKMCKEIAKDCPNLRAFSFCNNSKLHDEDILNLLVLRPNLQIINLHCPKCFFVKGGLTSGLINQIREHGIYGDTWWYQESDRDYIAPYHKLAGMLD</sequence>
<dbReference type="EMBL" id="JASJQH010007916">
    <property type="protein sequence ID" value="KAK9700343.1"/>
    <property type="molecule type" value="Genomic_DNA"/>
</dbReference>
<evidence type="ECO:0000313" key="1">
    <source>
        <dbReference type="EMBL" id="KAK9700343.1"/>
    </source>
</evidence>
<dbReference type="InterPro" id="IPR032675">
    <property type="entry name" value="LRR_dom_sf"/>
</dbReference>
<dbReference type="Gene3D" id="3.80.10.10">
    <property type="entry name" value="Ribonuclease Inhibitor"/>
    <property type="match status" value="1"/>
</dbReference>
<dbReference type="Proteomes" id="UP001479436">
    <property type="component" value="Unassembled WGS sequence"/>
</dbReference>
<gene>
    <name evidence="1" type="ORF">K7432_012235</name>
</gene>
<comment type="caution">
    <text evidence="1">The sequence shown here is derived from an EMBL/GenBank/DDBJ whole genome shotgun (WGS) entry which is preliminary data.</text>
</comment>
<keyword evidence="2" id="KW-1185">Reference proteome</keyword>
<accession>A0ABR2VSK4</accession>
<proteinExistence type="predicted"/>
<dbReference type="SUPFAM" id="SSF52047">
    <property type="entry name" value="RNI-like"/>
    <property type="match status" value="1"/>
</dbReference>
<protein>
    <submittedName>
        <fullName evidence="1">Uncharacterized protein</fullName>
    </submittedName>
</protein>
<organism evidence="1 2">
    <name type="scientific">Basidiobolus ranarum</name>
    <dbReference type="NCBI Taxonomy" id="34480"/>
    <lineage>
        <taxon>Eukaryota</taxon>
        <taxon>Fungi</taxon>
        <taxon>Fungi incertae sedis</taxon>
        <taxon>Zoopagomycota</taxon>
        <taxon>Entomophthoromycotina</taxon>
        <taxon>Basidiobolomycetes</taxon>
        <taxon>Basidiobolales</taxon>
        <taxon>Basidiobolaceae</taxon>
        <taxon>Basidiobolus</taxon>
    </lineage>
</organism>
<evidence type="ECO:0000313" key="2">
    <source>
        <dbReference type="Proteomes" id="UP001479436"/>
    </source>
</evidence>
<name>A0ABR2VSK4_9FUNG</name>